<accession>A0A812VZ94</accession>
<dbReference type="SUPFAM" id="SSF56349">
    <property type="entry name" value="DNA breaking-rejoining enzymes"/>
    <property type="match status" value="1"/>
</dbReference>
<keyword evidence="1" id="KW-0233">DNA recombination</keyword>
<dbReference type="InterPro" id="IPR013762">
    <property type="entry name" value="Integrase-like_cat_sf"/>
</dbReference>
<sequence>TLKVTQRTLDSYHKHIQDFESWARQHNHRVNLDSLDRLVVRYMTQLALEEEVQPSASAYLVFGLQLLRCNKPKVEFLPLSKEALAGWRKLAPGGMRLPVPEEFIFDFAHLALDDGHVDIAFGMILQYDTYLRPSECLGLEQQHLGFPAGGRYNKWSIVVAPFQLGATTKTGKFDDSVLVADKSDRAWLTQAMDLYVKQHPGKLFPKLTLAKYEAWFRNAAGKLKYKSKCVMPHILRHSGASNDAYHKRRSLLDIQKRGRWEAKKSVSRYEKHALLLKRWEQAAADRLPAIRRRSQALPGRLLQALR</sequence>
<dbReference type="GO" id="GO:0003677">
    <property type="term" value="F:DNA binding"/>
    <property type="evidence" value="ECO:0007669"/>
    <property type="project" value="InterPro"/>
</dbReference>
<dbReference type="InterPro" id="IPR011010">
    <property type="entry name" value="DNA_brk_join_enz"/>
</dbReference>
<comment type="caution">
    <text evidence="3">The sequence shown here is derived from an EMBL/GenBank/DDBJ whole genome shotgun (WGS) entry which is preliminary data.</text>
</comment>
<dbReference type="Gene3D" id="1.10.443.10">
    <property type="entry name" value="Intergrase catalytic core"/>
    <property type="match status" value="1"/>
</dbReference>
<evidence type="ECO:0000259" key="2">
    <source>
        <dbReference type="PROSITE" id="PS51898"/>
    </source>
</evidence>
<dbReference type="PROSITE" id="PS51898">
    <property type="entry name" value="TYR_RECOMBINASE"/>
    <property type="match status" value="1"/>
</dbReference>
<dbReference type="Proteomes" id="UP000649617">
    <property type="component" value="Unassembled WGS sequence"/>
</dbReference>
<name>A0A812VZ94_SYMPI</name>
<feature type="domain" description="Tyr recombinase" evidence="2">
    <location>
        <begin position="96"/>
        <end position="284"/>
    </location>
</feature>
<dbReference type="InterPro" id="IPR002104">
    <property type="entry name" value="Integrase_catalytic"/>
</dbReference>
<evidence type="ECO:0000256" key="1">
    <source>
        <dbReference type="ARBA" id="ARBA00023172"/>
    </source>
</evidence>
<evidence type="ECO:0000313" key="3">
    <source>
        <dbReference type="EMBL" id="CAE7650241.1"/>
    </source>
</evidence>
<protein>
    <recommendedName>
        <fullName evidence="2">Tyr recombinase domain-containing protein</fullName>
    </recommendedName>
</protein>
<keyword evidence="4" id="KW-1185">Reference proteome</keyword>
<evidence type="ECO:0000313" key="4">
    <source>
        <dbReference type="Proteomes" id="UP000649617"/>
    </source>
</evidence>
<dbReference type="EMBL" id="CAJNIZ010043113">
    <property type="protein sequence ID" value="CAE7650241.1"/>
    <property type="molecule type" value="Genomic_DNA"/>
</dbReference>
<feature type="non-terminal residue" evidence="3">
    <location>
        <position position="1"/>
    </location>
</feature>
<reference evidence="3" key="1">
    <citation type="submission" date="2021-02" db="EMBL/GenBank/DDBJ databases">
        <authorList>
            <person name="Dougan E. K."/>
            <person name="Rhodes N."/>
            <person name="Thang M."/>
            <person name="Chan C."/>
        </authorList>
    </citation>
    <scope>NUCLEOTIDE SEQUENCE</scope>
</reference>
<proteinExistence type="predicted"/>
<dbReference type="AlphaFoldDB" id="A0A812VZ94"/>
<gene>
    <name evidence="3" type="ORF">SPIL2461_LOCUS17350</name>
</gene>
<organism evidence="3 4">
    <name type="scientific">Symbiodinium pilosum</name>
    <name type="common">Dinoflagellate</name>
    <dbReference type="NCBI Taxonomy" id="2952"/>
    <lineage>
        <taxon>Eukaryota</taxon>
        <taxon>Sar</taxon>
        <taxon>Alveolata</taxon>
        <taxon>Dinophyceae</taxon>
        <taxon>Suessiales</taxon>
        <taxon>Symbiodiniaceae</taxon>
        <taxon>Symbiodinium</taxon>
    </lineage>
</organism>
<dbReference type="GO" id="GO:0015074">
    <property type="term" value="P:DNA integration"/>
    <property type="evidence" value="ECO:0007669"/>
    <property type="project" value="InterPro"/>
</dbReference>
<dbReference type="OrthoDB" id="438530at2759"/>
<dbReference type="GO" id="GO:0006310">
    <property type="term" value="P:DNA recombination"/>
    <property type="evidence" value="ECO:0007669"/>
    <property type="project" value="UniProtKB-KW"/>
</dbReference>